<gene>
    <name evidence="2" type="ORF">FZEAL_10865</name>
</gene>
<name>A0A8H4TUW8_9HYPO</name>
<reference evidence="2" key="1">
    <citation type="journal article" date="2020" name="BMC Genomics">
        <title>Correction to: Identification and distribution of gene clusters required for synthesis of sphingolipid metabolism inhibitors in diverse species of the filamentous fungus Fusarium.</title>
        <authorList>
            <person name="Kim H.S."/>
            <person name="Lohmar J.M."/>
            <person name="Busman M."/>
            <person name="Brown D.W."/>
            <person name="Naumann T.A."/>
            <person name="Divon H.H."/>
            <person name="Lysoe E."/>
            <person name="Uhlig S."/>
            <person name="Proctor R.H."/>
        </authorList>
    </citation>
    <scope>NUCLEOTIDE SEQUENCE</scope>
    <source>
        <strain evidence="2">NRRL 22465</strain>
    </source>
</reference>
<feature type="region of interest" description="Disordered" evidence="1">
    <location>
        <begin position="1"/>
        <end position="30"/>
    </location>
</feature>
<dbReference type="AlphaFoldDB" id="A0A8H4TUW8"/>
<accession>A0A8H4TUW8</accession>
<comment type="caution">
    <text evidence="2">The sequence shown here is derived from an EMBL/GenBank/DDBJ whole genome shotgun (WGS) entry which is preliminary data.</text>
</comment>
<organism evidence="2 3">
    <name type="scientific">Fusarium zealandicum</name>
    <dbReference type="NCBI Taxonomy" id="1053134"/>
    <lineage>
        <taxon>Eukaryota</taxon>
        <taxon>Fungi</taxon>
        <taxon>Dikarya</taxon>
        <taxon>Ascomycota</taxon>
        <taxon>Pezizomycotina</taxon>
        <taxon>Sordariomycetes</taxon>
        <taxon>Hypocreomycetidae</taxon>
        <taxon>Hypocreales</taxon>
        <taxon>Nectriaceae</taxon>
        <taxon>Fusarium</taxon>
        <taxon>Fusarium staphyleae species complex</taxon>
    </lineage>
</organism>
<evidence type="ECO:0000256" key="1">
    <source>
        <dbReference type="SAM" id="MobiDB-lite"/>
    </source>
</evidence>
<feature type="non-terminal residue" evidence="2">
    <location>
        <position position="57"/>
    </location>
</feature>
<sequence>METSVDTVGERPTAKDSKTLDPLDDAQDRPESRICGYDWLNAPGYRLEKGKDQRSVR</sequence>
<dbReference type="Proteomes" id="UP000635477">
    <property type="component" value="Unassembled WGS sequence"/>
</dbReference>
<evidence type="ECO:0000313" key="3">
    <source>
        <dbReference type="Proteomes" id="UP000635477"/>
    </source>
</evidence>
<keyword evidence="3" id="KW-1185">Reference proteome</keyword>
<dbReference type="EMBL" id="JABEYC010001507">
    <property type="protein sequence ID" value="KAF4964477.1"/>
    <property type="molecule type" value="Genomic_DNA"/>
</dbReference>
<protein>
    <submittedName>
        <fullName evidence="2">Uncharacterized protein</fullName>
    </submittedName>
</protein>
<feature type="compositionally biased region" description="Basic and acidic residues" evidence="1">
    <location>
        <begin position="8"/>
        <end position="30"/>
    </location>
</feature>
<evidence type="ECO:0000313" key="2">
    <source>
        <dbReference type="EMBL" id="KAF4964477.1"/>
    </source>
</evidence>
<reference evidence="2" key="2">
    <citation type="submission" date="2020-05" db="EMBL/GenBank/DDBJ databases">
        <authorList>
            <person name="Kim H.-S."/>
            <person name="Proctor R.H."/>
            <person name="Brown D.W."/>
        </authorList>
    </citation>
    <scope>NUCLEOTIDE SEQUENCE</scope>
    <source>
        <strain evidence="2">NRRL 22465</strain>
    </source>
</reference>
<proteinExistence type="predicted"/>